<organism evidence="3">
    <name type="scientific">uncultured bacterium EIL4H10</name>
    <dbReference type="NCBI Taxonomy" id="1768203"/>
    <lineage>
        <taxon>Bacteria</taxon>
        <taxon>environmental samples</taxon>
    </lineage>
</organism>
<feature type="transmembrane region" description="Helical" evidence="1">
    <location>
        <begin position="9"/>
        <end position="29"/>
    </location>
</feature>
<proteinExistence type="predicted"/>
<feature type="transmembrane region" description="Helical" evidence="1">
    <location>
        <begin position="35"/>
        <end position="56"/>
    </location>
</feature>
<dbReference type="SUPFAM" id="SSF103481">
    <property type="entry name" value="Multidrug resistance efflux transporter EmrE"/>
    <property type="match status" value="2"/>
</dbReference>
<feature type="transmembrane region" description="Helical" evidence="1">
    <location>
        <begin position="148"/>
        <end position="168"/>
    </location>
</feature>
<keyword evidence="1" id="KW-1133">Transmembrane helix</keyword>
<evidence type="ECO:0000313" key="3">
    <source>
        <dbReference type="EMBL" id="ALS56265.1"/>
    </source>
</evidence>
<feature type="transmembrane region" description="Helical" evidence="1">
    <location>
        <begin position="263"/>
        <end position="280"/>
    </location>
</feature>
<dbReference type="PANTHER" id="PTHR22911:SF103">
    <property type="entry name" value="BLR2811 PROTEIN"/>
    <property type="match status" value="1"/>
</dbReference>
<evidence type="ECO:0000259" key="2">
    <source>
        <dbReference type="Pfam" id="PF00892"/>
    </source>
</evidence>
<dbReference type="InterPro" id="IPR037185">
    <property type="entry name" value="EmrE-like"/>
</dbReference>
<reference evidence="3" key="1">
    <citation type="journal article" date="2016" name="ISME J.">
        <title>Functional metagenomic screen reveals new and diverse microbial rhodopsins.</title>
        <authorList>
            <person name="Pushkarev A."/>
            <person name="Beja O."/>
        </authorList>
    </citation>
    <scope>NUCLEOTIDE SEQUENCE</scope>
</reference>
<sequence length="294" mass="31960">MQNNPRRGILLMVATTIIFAIQDGISRYLAGSYDIITIVAIRYWFFAMFICAFSALKTGGLKQAATTSQPWLQAGRGILLATQICVAVLGFIQVGLVKFHAIFASYPLMVMALSVPFLGESVGWRRWLAVGCGFAGVLMILQPSSSAFGSNAVIPLCAAILMATYGVLTRFAARRDTAMTSFFWTGVAGAMAITLVVPFFWHPPQGSDWWWMALLCITGASGHFFLISALDTTHASTIQPFAYLQLVFASTIGIVIFDDQLDHALIIGGLMIVGSGLFALNRERRAKLSTVRGR</sequence>
<feature type="transmembrane region" description="Helical" evidence="1">
    <location>
        <begin position="180"/>
        <end position="203"/>
    </location>
</feature>
<dbReference type="EMBL" id="KT201092">
    <property type="protein sequence ID" value="ALS56265.1"/>
    <property type="molecule type" value="Genomic_DNA"/>
</dbReference>
<accession>A0A0U2M5Y4</accession>
<feature type="domain" description="EamA" evidence="2">
    <location>
        <begin position="7"/>
        <end position="141"/>
    </location>
</feature>
<keyword evidence="1" id="KW-0472">Membrane</keyword>
<dbReference type="Pfam" id="PF00892">
    <property type="entry name" value="EamA"/>
    <property type="match status" value="2"/>
</dbReference>
<dbReference type="AlphaFoldDB" id="A0A0U2M5Y4"/>
<feature type="transmembrane region" description="Helical" evidence="1">
    <location>
        <begin position="77"/>
        <end position="96"/>
    </location>
</feature>
<feature type="transmembrane region" description="Helical" evidence="1">
    <location>
        <begin position="209"/>
        <end position="229"/>
    </location>
</feature>
<dbReference type="Gene3D" id="1.10.3730.20">
    <property type="match status" value="1"/>
</dbReference>
<feature type="transmembrane region" description="Helical" evidence="1">
    <location>
        <begin position="241"/>
        <end position="257"/>
    </location>
</feature>
<dbReference type="InterPro" id="IPR000620">
    <property type="entry name" value="EamA_dom"/>
</dbReference>
<evidence type="ECO:0000256" key="1">
    <source>
        <dbReference type="SAM" id="Phobius"/>
    </source>
</evidence>
<dbReference type="PANTHER" id="PTHR22911">
    <property type="entry name" value="ACYL-MALONYL CONDENSING ENZYME-RELATED"/>
    <property type="match status" value="1"/>
</dbReference>
<feature type="transmembrane region" description="Helical" evidence="1">
    <location>
        <begin position="126"/>
        <end position="142"/>
    </location>
</feature>
<dbReference type="GO" id="GO:0016020">
    <property type="term" value="C:membrane"/>
    <property type="evidence" value="ECO:0007669"/>
    <property type="project" value="InterPro"/>
</dbReference>
<protein>
    <submittedName>
        <fullName evidence="3">Putative membrane protein</fullName>
    </submittedName>
</protein>
<feature type="transmembrane region" description="Helical" evidence="1">
    <location>
        <begin position="102"/>
        <end position="119"/>
    </location>
</feature>
<feature type="domain" description="EamA" evidence="2">
    <location>
        <begin position="156"/>
        <end position="276"/>
    </location>
</feature>
<keyword evidence="1" id="KW-0812">Transmembrane</keyword>
<name>A0A0U2M5Y4_9BACT</name>